<evidence type="ECO:0008006" key="4">
    <source>
        <dbReference type="Google" id="ProtNLM"/>
    </source>
</evidence>
<dbReference type="InterPro" id="IPR023393">
    <property type="entry name" value="START-like_dom_sf"/>
</dbReference>
<dbReference type="Gene3D" id="3.30.530.20">
    <property type="match status" value="1"/>
</dbReference>
<dbReference type="GO" id="GO:0005634">
    <property type="term" value="C:nucleus"/>
    <property type="evidence" value="ECO:0007669"/>
    <property type="project" value="UniProtKB-SubCell"/>
</dbReference>
<protein>
    <recommendedName>
        <fullName evidence="4">Bet v I/Major latex protein domain-containing protein</fullName>
    </recommendedName>
</protein>
<evidence type="ECO:0000313" key="3">
    <source>
        <dbReference type="Proteomes" id="UP000324897"/>
    </source>
</evidence>
<accession>A0A5J9THX1</accession>
<comment type="subcellular location">
    <subcellularLocation>
        <location evidence="1">Nucleus</location>
    </subcellularLocation>
</comment>
<dbReference type="AlphaFoldDB" id="A0A5J9THX1"/>
<sequence>MSSRPIYRPPTCGRSMEASFWGSWFPNCFLMYSQRLSLWRETVASGQSCLLPSLLLLPPGTSESATYKEKFIKVDNENFVKEAAAIEGGFLNFGFLKYMVRFEIIGKEDATSIIRSTIEYEVEEKHASNASLVSTSALAEIAEAITRYIKERKSLGQAPEQASG</sequence>
<evidence type="ECO:0000256" key="1">
    <source>
        <dbReference type="ARBA" id="ARBA00004123"/>
    </source>
</evidence>
<reference evidence="2 3" key="1">
    <citation type="journal article" date="2019" name="Sci. Rep.">
        <title>A high-quality genome of Eragrostis curvula grass provides insights into Poaceae evolution and supports new strategies to enhance forage quality.</title>
        <authorList>
            <person name="Carballo J."/>
            <person name="Santos B.A.C.M."/>
            <person name="Zappacosta D."/>
            <person name="Garbus I."/>
            <person name="Selva J.P."/>
            <person name="Gallo C.A."/>
            <person name="Diaz A."/>
            <person name="Albertini E."/>
            <person name="Caccamo M."/>
            <person name="Echenique V."/>
        </authorList>
    </citation>
    <scope>NUCLEOTIDE SEQUENCE [LARGE SCALE GENOMIC DNA]</scope>
    <source>
        <strain evidence="3">cv. Victoria</strain>
        <tissue evidence="2">Leaf</tissue>
    </source>
</reference>
<comment type="caution">
    <text evidence="2">The sequence shown here is derived from an EMBL/GenBank/DDBJ whole genome shotgun (WGS) entry which is preliminary data.</text>
</comment>
<keyword evidence="3" id="KW-1185">Reference proteome</keyword>
<proteinExistence type="predicted"/>
<dbReference type="Gramene" id="TVU11016">
    <property type="protein sequence ID" value="TVU11016"/>
    <property type="gene ID" value="EJB05_44577"/>
</dbReference>
<dbReference type="SUPFAM" id="SSF55961">
    <property type="entry name" value="Bet v1-like"/>
    <property type="match status" value="1"/>
</dbReference>
<organism evidence="2 3">
    <name type="scientific">Eragrostis curvula</name>
    <name type="common">weeping love grass</name>
    <dbReference type="NCBI Taxonomy" id="38414"/>
    <lineage>
        <taxon>Eukaryota</taxon>
        <taxon>Viridiplantae</taxon>
        <taxon>Streptophyta</taxon>
        <taxon>Embryophyta</taxon>
        <taxon>Tracheophyta</taxon>
        <taxon>Spermatophyta</taxon>
        <taxon>Magnoliopsida</taxon>
        <taxon>Liliopsida</taxon>
        <taxon>Poales</taxon>
        <taxon>Poaceae</taxon>
        <taxon>PACMAD clade</taxon>
        <taxon>Chloridoideae</taxon>
        <taxon>Eragrostideae</taxon>
        <taxon>Eragrostidinae</taxon>
        <taxon>Eragrostis</taxon>
    </lineage>
</organism>
<gene>
    <name evidence="2" type="ORF">EJB05_44577</name>
</gene>
<dbReference type="OrthoDB" id="1879545at2759"/>
<dbReference type="Proteomes" id="UP000324897">
    <property type="component" value="Chromosome 3"/>
</dbReference>
<dbReference type="EMBL" id="RWGY01000039">
    <property type="protein sequence ID" value="TVU11016.1"/>
    <property type="molecule type" value="Genomic_DNA"/>
</dbReference>
<evidence type="ECO:0000313" key="2">
    <source>
        <dbReference type="EMBL" id="TVU11016.1"/>
    </source>
</evidence>
<name>A0A5J9THX1_9POAL</name>